<dbReference type="RefSeq" id="WP_052558856.1">
    <property type="nucleotide sequence ID" value="NZ_JMCC02000166.1"/>
</dbReference>
<evidence type="ECO:0000256" key="1">
    <source>
        <dbReference type="ARBA" id="ARBA00022503"/>
    </source>
</evidence>
<dbReference type="GO" id="GO:0006527">
    <property type="term" value="P:L-arginine catabolic process"/>
    <property type="evidence" value="ECO:0007669"/>
    <property type="project" value="InterPro"/>
</dbReference>
<dbReference type="Proteomes" id="UP000031599">
    <property type="component" value="Unassembled WGS sequence"/>
</dbReference>
<comment type="caution">
    <text evidence="4">The sequence shown here is derived from an EMBL/GenBank/DDBJ whole genome shotgun (WGS) entry which is preliminary data.</text>
</comment>
<dbReference type="InterPro" id="IPR016181">
    <property type="entry name" value="Acyl_CoA_acyltransferase"/>
</dbReference>
<dbReference type="InterPro" id="IPR007041">
    <property type="entry name" value="Arg_succinylTrfase_AstA/AruG"/>
</dbReference>
<protein>
    <submittedName>
        <fullName evidence="4">Arginine N-succinyltransferase</fullName>
    </submittedName>
</protein>
<dbReference type="Pfam" id="PF04958">
    <property type="entry name" value="AstA"/>
    <property type="match status" value="1"/>
</dbReference>
<gene>
    <name evidence="4" type="ORF">DB30_02305</name>
</gene>
<evidence type="ECO:0000256" key="3">
    <source>
        <dbReference type="ARBA" id="ARBA00023315"/>
    </source>
</evidence>
<organism evidence="4 5">
    <name type="scientific">Enhygromyxa salina</name>
    <dbReference type="NCBI Taxonomy" id="215803"/>
    <lineage>
        <taxon>Bacteria</taxon>
        <taxon>Pseudomonadati</taxon>
        <taxon>Myxococcota</taxon>
        <taxon>Polyangia</taxon>
        <taxon>Nannocystales</taxon>
        <taxon>Nannocystaceae</taxon>
        <taxon>Enhygromyxa</taxon>
    </lineage>
</organism>
<name>A0A0C2CKZ5_9BACT</name>
<evidence type="ECO:0000313" key="4">
    <source>
        <dbReference type="EMBL" id="KIG11901.1"/>
    </source>
</evidence>
<dbReference type="PANTHER" id="PTHR30420:SF1">
    <property type="entry name" value="ARGININE N-SUCCINYLTRANSFERASE"/>
    <property type="match status" value="1"/>
</dbReference>
<proteinExistence type="predicted"/>
<evidence type="ECO:0000256" key="2">
    <source>
        <dbReference type="ARBA" id="ARBA00022679"/>
    </source>
</evidence>
<keyword evidence="2 4" id="KW-0808">Transferase</keyword>
<accession>A0A0C2CKZ5</accession>
<dbReference type="PANTHER" id="PTHR30420">
    <property type="entry name" value="N-SUCCINYLARGININE DIHYDROLASE"/>
    <property type="match status" value="1"/>
</dbReference>
<dbReference type="GO" id="GO:0008791">
    <property type="term" value="F:arginine N-succinyltransferase activity"/>
    <property type="evidence" value="ECO:0007669"/>
    <property type="project" value="InterPro"/>
</dbReference>
<keyword evidence="3" id="KW-0012">Acyltransferase</keyword>
<dbReference type="AlphaFoldDB" id="A0A0C2CKZ5"/>
<dbReference type="EMBL" id="JMCC02000166">
    <property type="protein sequence ID" value="KIG11901.1"/>
    <property type="molecule type" value="Genomic_DNA"/>
</dbReference>
<keyword evidence="1" id="KW-0056">Arginine metabolism</keyword>
<evidence type="ECO:0000313" key="5">
    <source>
        <dbReference type="Proteomes" id="UP000031599"/>
    </source>
</evidence>
<sequence length="412" mass="45901">MHSFVFRDALASDEDAIFELAGHLDTLNLPPDRGFISELIARSQSSFAGGSDPELFDPERRFLFVLESPDGQVVGTSMIHAQHGTRGEPHVFFRVVQEERYAELSLGAERREVHMTHEMLHLGRTYQGPTEIGGLVLHPDLRKHPRKLGRLLSLGRFLYIAALRHRFRDRVLAELLPPLERGPQGRTRSRLWDALGSRFTNLTYAEADRLSAHDKEFIWRLFPVSPVHVSLLPPEVRNFIGEVGPETVGALRLLQSIGFTDSGKVDPFDGGPHWEAATDEISLVRDAQWCRARAGAVDEAGVPGIVARVRQAHESTDLPWFRAVWTHVRDRVPDELVTPVDAAQDYAIDWGQDLAGDWAVPAPGVPAHADPPREITMPAEDLAALRLPAGDEQVLVALRPQLRVANRDPAGR</sequence>
<reference evidence="4 5" key="1">
    <citation type="submission" date="2014-12" db="EMBL/GenBank/DDBJ databases">
        <title>Genome assembly of Enhygromyxa salina DSM 15201.</title>
        <authorList>
            <person name="Sharma G."/>
            <person name="Subramanian S."/>
        </authorList>
    </citation>
    <scope>NUCLEOTIDE SEQUENCE [LARGE SCALE GENOMIC DNA]</scope>
    <source>
        <strain evidence="4 5">DSM 15201</strain>
    </source>
</reference>
<dbReference type="SUPFAM" id="SSF55729">
    <property type="entry name" value="Acyl-CoA N-acyltransferases (Nat)"/>
    <property type="match status" value="1"/>
</dbReference>